<gene>
    <name evidence="2" type="ordered locus">GDI3638</name>
</gene>
<accession>A9H713</accession>
<dbReference type="Proteomes" id="UP000001176">
    <property type="component" value="Chromosome"/>
</dbReference>
<dbReference type="AlphaFoldDB" id="A9H713"/>
<protein>
    <submittedName>
        <fullName evidence="2">Uncharacterized protein</fullName>
    </submittedName>
</protein>
<sequence>MRGRASGEAETFIRSVFPCSRRHRASYACGRSRRHSEPAAPRSRHGERQPCPVRKMGWPRNGGGGAAWRGQSGACRNQGHAAGHPPCGVCRSRHRAGISGGSWGDACLGRIHVRGHSTSLPGAAQPKPLTRAMVALRRNAI</sequence>
<dbReference type="EMBL" id="AM889285">
    <property type="protein sequence ID" value="CAP57581.1"/>
    <property type="molecule type" value="Genomic_DNA"/>
</dbReference>
<reference evidence="2 3" key="1">
    <citation type="journal article" date="2009" name="BMC Genomics">
        <title>Complete genome sequence of the sugarcane nitrogen-fixing endophyte Gluconacetobacter diazotrophicus Pal5.</title>
        <authorList>
            <person name="Bertalan M."/>
            <person name="Albano R."/>
            <person name="Padua V."/>
            <person name="Rouws L."/>
            <person name="Rojas C."/>
            <person name="Hemerly A."/>
            <person name="Teixeira K."/>
            <person name="Schwab S."/>
            <person name="Araujo J."/>
            <person name="Oliveira A."/>
            <person name="Franca L."/>
            <person name="Magalhaes V."/>
            <person name="Alqueres S."/>
            <person name="Cardoso A."/>
            <person name="Almeida W."/>
            <person name="Loureiro M.M."/>
            <person name="Nogueira E."/>
            <person name="Cidade D."/>
            <person name="Oliveira D."/>
            <person name="Simao T."/>
            <person name="Macedo J."/>
            <person name="Valadao A."/>
            <person name="Dreschsel M."/>
            <person name="Freitas F."/>
            <person name="Vidal M."/>
            <person name="Guedes H."/>
            <person name="Rodrigues E."/>
            <person name="Meneses C."/>
            <person name="Brioso P."/>
            <person name="Pozzer L."/>
            <person name="Figueiredo D."/>
            <person name="Montano H."/>
            <person name="Junior J."/>
            <person name="Filho G."/>
            <person name="Flores V."/>
            <person name="Ferreira B."/>
            <person name="Branco A."/>
            <person name="Gonzalez P."/>
            <person name="Guillobel H."/>
            <person name="Lemos M."/>
            <person name="Seibel L."/>
            <person name="Macedo J."/>
            <person name="Alves-Ferreira M."/>
            <person name="Sachetto-Martins G."/>
            <person name="Coelho A."/>
            <person name="Santos E."/>
            <person name="Amaral G."/>
            <person name="Neves A."/>
            <person name="Pacheco A.B."/>
            <person name="Carvalho D."/>
            <person name="Lery L."/>
            <person name="Bisch P."/>
            <person name="Rossle S.C."/>
            <person name="Urmenyi T."/>
            <person name="Kruger W.V."/>
            <person name="Martins O."/>
            <person name="Baldani J.I."/>
            <person name="Ferreira P.C."/>
        </authorList>
    </citation>
    <scope>NUCLEOTIDE SEQUENCE [LARGE SCALE GENOMIC DNA]</scope>
    <source>
        <strain evidence="3">ATCC 49037 / DSM 5601 / CCUG 37298 / CIP 103539 / LMG 7603 / PAl5</strain>
    </source>
</reference>
<feature type="region of interest" description="Disordered" evidence="1">
    <location>
        <begin position="28"/>
        <end position="78"/>
    </location>
</feature>
<dbReference type="KEGG" id="gdi:GDI3638"/>
<evidence type="ECO:0000313" key="2">
    <source>
        <dbReference type="EMBL" id="CAP57581.1"/>
    </source>
</evidence>
<keyword evidence="3" id="KW-1185">Reference proteome</keyword>
<proteinExistence type="predicted"/>
<name>A9H713_GLUDA</name>
<evidence type="ECO:0000313" key="3">
    <source>
        <dbReference type="Proteomes" id="UP000001176"/>
    </source>
</evidence>
<organism evidence="2 3">
    <name type="scientific">Gluconacetobacter diazotrophicus (strain ATCC 49037 / DSM 5601 / CCUG 37298 / CIP 103539 / LMG 7603 / PAl5)</name>
    <dbReference type="NCBI Taxonomy" id="272568"/>
    <lineage>
        <taxon>Bacteria</taxon>
        <taxon>Pseudomonadati</taxon>
        <taxon>Pseudomonadota</taxon>
        <taxon>Alphaproteobacteria</taxon>
        <taxon>Acetobacterales</taxon>
        <taxon>Acetobacteraceae</taxon>
        <taxon>Gluconacetobacter</taxon>
    </lineage>
</organism>
<evidence type="ECO:0000256" key="1">
    <source>
        <dbReference type="SAM" id="MobiDB-lite"/>
    </source>
</evidence>